<sequence length="340" mass="37709">MAASRRRRTPPPLPIRDGLNPSRARVPEGLHITALDFLTHLIASQRHRHPLDNAAAIAQRFDKGEVRLRDATVLEASDLLRPGTDVWFYRTPAPEKPVPYEVEVVYEDAHILLVNKPPFLATMPRGEHITETATVRLRRLTGNNELAPAHRLDRLTSGLLLFTKLPEIRGAYQELFASRSVTKTYRAIAPYDAALARSVASEGAVEWASHITKTPGELRARVWPEKEPNTHTSLIEVRLLDDSDSSSLPPSSPLLSSSPLSSPLSSSRSGLGAYILRPHTGKTHQLRVHMASAGVPICGDPLYPVIRQAEEENFNVPLELKAIGLSFIDPLNGKEREFRI</sequence>
<accession>A0A0Q0TWX2</accession>
<organism evidence="6 7">
    <name type="scientific">Corynebacterium lowii</name>
    <dbReference type="NCBI Taxonomy" id="1544413"/>
    <lineage>
        <taxon>Bacteria</taxon>
        <taxon>Bacillati</taxon>
        <taxon>Actinomycetota</taxon>
        <taxon>Actinomycetes</taxon>
        <taxon>Mycobacteriales</taxon>
        <taxon>Corynebacteriaceae</taxon>
        <taxon>Corynebacterium</taxon>
    </lineage>
</organism>
<evidence type="ECO:0000256" key="4">
    <source>
        <dbReference type="SAM" id="MobiDB-lite"/>
    </source>
</evidence>
<dbReference type="PANTHER" id="PTHR21600">
    <property type="entry name" value="MITOCHONDRIAL RNA PSEUDOURIDINE SYNTHASE"/>
    <property type="match status" value="1"/>
</dbReference>
<dbReference type="GO" id="GO:0000455">
    <property type="term" value="P:enzyme-directed rRNA pseudouridine synthesis"/>
    <property type="evidence" value="ECO:0007669"/>
    <property type="project" value="TreeGrafter"/>
</dbReference>
<dbReference type="EMBL" id="LKEV01000009">
    <property type="protein sequence ID" value="KQB83422.1"/>
    <property type="molecule type" value="Genomic_DNA"/>
</dbReference>
<feature type="compositionally biased region" description="Low complexity" evidence="4">
    <location>
        <begin position="245"/>
        <end position="266"/>
    </location>
</feature>
<dbReference type="GO" id="GO:0140098">
    <property type="term" value="F:catalytic activity, acting on RNA"/>
    <property type="evidence" value="ECO:0007669"/>
    <property type="project" value="UniProtKB-ARBA"/>
</dbReference>
<reference evidence="6 7" key="1">
    <citation type="submission" date="2015-10" db="EMBL/GenBank/DDBJ databases">
        <title>Corynebacteirum lowii and Corynebacterium oculi species nova, derived from human clinical disease and and emended description of Corynebacterium mastiditis.</title>
        <authorList>
            <person name="Bernard K."/>
            <person name="Pacheco A.L."/>
            <person name="Mcdougall C."/>
            <person name="Burtx T."/>
            <person name="Weibe D."/>
            <person name="Tyler S."/>
            <person name="Olson A.B."/>
            <person name="Cnockaert M."/>
            <person name="Eguchi H."/>
            <person name="Kuwahara T."/>
            <person name="Nakayama-Imaohji H."/>
            <person name="Boudewijins M."/>
            <person name="Van Hoecke F."/>
            <person name="Bernier A.-M."/>
            <person name="Vandamme P."/>
        </authorList>
    </citation>
    <scope>NUCLEOTIDE SEQUENCE [LARGE SCALE GENOMIC DNA]</scope>
    <source>
        <strain evidence="6 7">NML 130206</strain>
    </source>
</reference>
<dbReference type="InterPro" id="IPR006145">
    <property type="entry name" value="PsdUridine_synth_RsuA/RluA"/>
</dbReference>
<dbReference type="RefSeq" id="WP_055179099.1">
    <property type="nucleotide sequence ID" value="NZ_JAUSQY010000001.1"/>
</dbReference>
<dbReference type="Pfam" id="PF00849">
    <property type="entry name" value="PseudoU_synth_2"/>
    <property type="match status" value="1"/>
</dbReference>
<dbReference type="InterPro" id="IPR050188">
    <property type="entry name" value="RluA_PseudoU_synthase"/>
</dbReference>
<dbReference type="PANTHER" id="PTHR21600:SF84">
    <property type="entry name" value="PSEUDOURIDINE SYNTHASE RSUA_RLUA-LIKE DOMAIN-CONTAINING PROTEIN"/>
    <property type="match status" value="1"/>
</dbReference>
<gene>
    <name evidence="6" type="ORF">Clow_02225</name>
</gene>
<dbReference type="OrthoDB" id="9807829at2"/>
<keyword evidence="7" id="KW-1185">Reference proteome</keyword>
<dbReference type="InterPro" id="IPR006224">
    <property type="entry name" value="PsdUridine_synth_RluA-like_CS"/>
</dbReference>
<proteinExistence type="predicted"/>
<protein>
    <recommendedName>
        <fullName evidence="2">RNA pseudouridylate synthase</fullName>
    </recommendedName>
    <alternativeName>
        <fullName evidence="3">RNA-uridine isomerase</fullName>
    </alternativeName>
</protein>
<evidence type="ECO:0000313" key="7">
    <source>
        <dbReference type="Proteomes" id="UP000050488"/>
    </source>
</evidence>
<dbReference type="SUPFAM" id="SSF55120">
    <property type="entry name" value="Pseudouridine synthase"/>
    <property type="match status" value="1"/>
</dbReference>
<dbReference type="GO" id="GO:0003723">
    <property type="term" value="F:RNA binding"/>
    <property type="evidence" value="ECO:0007669"/>
    <property type="project" value="InterPro"/>
</dbReference>
<feature type="domain" description="Pseudouridine synthase RsuA/RluA-like" evidence="5">
    <location>
        <begin position="110"/>
        <end position="292"/>
    </location>
</feature>
<evidence type="ECO:0000313" key="6">
    <source>
        <dbReference type="EMBL" id="KQB83422.1"/>
    </source>
</evidence>
<dbReference type="Proteomes" id="UP000050488">
    <property type="component" value="Unassembled WGS sequence"/>
</dbReference>
<dbReference type="GO" id="GO:0009982">
    <property type="term" value="F:pseudouridine synthase activity"/>
    <property type="evidence" value="ECO:0007669"/>
    <property type="project" value="InterPro"/>
</dbReference>
<dbReference type="PATRIC" id="fig|1544413.3.peg.2224"/>
<dbReference type="AlphaFoldDB" id="A0A0Q0TWX2"/>
<dbReference type="PROSITE" id="PS01129">
    <property type="entry name" value="PSI_RLU"/>
    <property type="match status" value="1"/>
</dbReference>
<feature type="region of interest" description="Disordered" evidence="4">
    <location>
        <begin position="242"/>
        <end position="266"/>
    </location>
</feature>
<dbReference type="InterPro" id="IPR020103">
    <property type="entry name" value="PsdUridine_synth_cat_dom_sf"/>
</dbReference>
<evidence type="ECO:0000256" key="2">
    <source>
        <dbReference type="ARBA" id="ARBA00031870"/>
    </source>
</evidence>
<evidence type="ECO:0000256" key="3">
    <source>
        <dbReference type="ARBA" id="ARBA00033164"/>
    </source>
</evidence>
<feature type="region of interest" description="Disordered" evidence="4">
    <location>
        <begin position="1"/>
        <end position="22"/>
    </location>
</feature>
<evidence type="ECO:0000259" key="5">
    <source>
        <dbReference type="Pfam" id="PF00849"/>
    </source>
</evidence>
<evidence type="ECO:0000256" key="1">
    <source>
        <dbReference type="ARBA" id="ARBA00000073"/>
    </source>
</evidence>
<dbReference type="Gene3D" id="3.30.2350.10">
    <property type="entry name" value="Pseudouridine synthase"/>
    <property type="match status" value="1"/>
</dbReference>
<comment type="caution">
    <text evidence="6">The sequence shown here is derived from an EMBL/GenBank/DDBJ whole genome shotgun (WGS) entry which is preliminary data.</text>
</comment>
<name>A0A0Q0TWX2_9CORY</name>
<dbReference type="STRING" id="1544413.Clow_02225"/>
<comment type="catalytic activity">
    <reaction evidence="1">
        <text>a uridine in RNA = a pseudouridine in RNA</text>
        <dbReference type="Rhea" id="RHEA:48348"/>
        <dbReference type="Rhea" id="RHEA-COMP:12068"/>
        <dbReference type="Rhea" id="RHEA-COMP:12069"/>
        <dbReference type="ChEBI" id="CHEBI:65314"/>
        <dbReference type="ChEBI" id="CHEBI:65315"/>
    </reaction>
</comment>